<protein>
    <submittedName>
        <fullName evidence="2">Uncharacterized protein</fullName>
    </submittedName>
</protein>
<sequence>MSSSADKYETLKIIMKIGKNGISPFLRYDGLRAEGEKPATKLGLAVLRLLELGISPTGLEPRLIPCYRPFRSKARADRPVSTQDSRPAINIFTKINLRKDIFTKRLAVKSRPNLNLTTKYRLSEGNGHVSKSAADKLEYGNRTADKLSSIDTRRPSMHTARSLRSDRASVPLGRYVATKLELEPSSVANDRARAKLGRYVATERPSWSLCSDRAFVPLGRYAVTEYFRNIDMTPVHAFLSILRCYLPKTPVNRKTVYTWFTRKDKCQVSADKYRSLKIIVKIGEKWNISILCYDGLRAEDANFGSHSLALEGGGGSDYSYSWPQNA</sequence>
<organism evidence="2 3">
    <name type="scientific">Brassica rapa subsp. trilocularis</name>
    <dbReference type="NCBI Taxonomy" id="1813537"/>
    <lineage>
        <taxon>Eukaryota</taxon>
        <taxon>Viridiplantae</taxon>
        <taxon>Streptophyta</taxon>
        <taxon>Embryophyta</taxon>
        <taxon>Tracheophyta</taxon>
        <taxon>Spermatophyta</taxon>
        <taxon>Magnoliopsida</taxon>
        <taxon>eudicotyledons</taxon>
        <taxon>Gunneridae</taxon>
        <taxon>Pentapetalae</taxon>
        <taxon>rosids</taxon>
        <taxon>malvids</taxon>
        <taxon>Brassicales</taxon>
        <taxon>Brassicaceae</taxon>
        <taxon>Brassiceae</taxon>
        <taxon>Brassica</taxon>
    </lineage>
</organism>
<evidence type="ECO:0000313" key="2">
    <source>
        <dbReference type="EMBL" id="KAG5392633.1"/>
    </source>
</evidence>
<keyword evidence="3" id="KW-1185">Reference proteome</keyword>
<dbReference type="EMBL" id="JADBGQ010000006">
    <property type="protein sequence ID" value="KAG5392633.1"/>
    <property type="molecule type" value="Genomic_DNA"/>
</dbReference>
<gene>
    <name evidence="2" type="primary">A06g502160.1_BraROA</name>
    <name evidence="2" type="ORF">IGI04_022596</name>
</gene>
<proteinExistence type="predicted"/>
<evidence type="ECO:0000256" key="1">
    <source>
        <dbReference type="SAM" id="MobiDB-lite"/>
    </source>
</evidence>
<evidence type="ECO:0000313" key="3">
    <source>
        <dbReference type="Proteomes" id="UP000823674"/>
    </source>
</evidence>
<dbReference type="Proteomes" id="UP000823674">
    <property type="component" value="Chromosome A06"/>
</dbReference>
<comment type="caution">
    <text evidence="2">The sequence shown here is derived from an EMBL/GenBank/DDBJ whole genome shotgun (WGS) entry which is preliminary data.</text>
</comment>
<feature type="region of interest" description="Disordered" evidence="1">
    <location>
        <begin position="145"/>
        <end position="164"/>
    </location>
</feature>
<name>A0ABQ7M1H4_BRACM</name>
<accession>A0ABQ7M1H4</accession>
<reference evidence="2 3" key="1">
    <citation type="submission" date="2021-03" db="EMBL/GenBank/DDBJ databases">
        <authorList>
            <person name="King G.J."/>
            <person name="Bancroft I."/>
            <person name="Baten A."/>
            <person name="Bloomfield J."/>
            <person name="Borpatragohain P."/>
            <person name="He Z."/>
            <person name="Irish N."/>
            <person name="Irwin J."/>
            <person name="Liu K."/>
            <person name="Mauleon R.P."/>
            <person name="Moore J."/>
            <person name="Morris R."/>
            <person name="Ostergaard L."/>
            <person name="Wang B."/>
            <person name="Wells R."/>
        </authorList>
    </citation>
    <scope>NUCLEOTIDE SEQUENCE [LARGE SCALE GENOMIC DNA]</scope>
    <source>
        <strain evidence="2">R-o-18</strain>
        <tissue evidence="2">Leaf</tissue>
    </source>
</reference>